<protein>
    <submittedName>
        <fullName evidence="4">CGNR zinc finger domain-containing protein</fullName>
    </submittedName>
</protein>
<evidence type="ECO:0000256" key="1">
    <source>
        <dbReference type="SAM" id="MobiDB-lite"/>
    </source>
</evidence>
<comment type="caution">
    <text evidence="4">The sequence shown here is derived from an EMBL/GenBank/DDBJ whole genome shotgun (WGS) entry which is preliminary data.</text>
</comment>
<feature type="transmembrane region" description="Helical" evidence="2">
    <location>
        <begin position="105"/>
        <end position="123"/>
    </location>
</feature>
<evidence type="ECO:0000259" key="3">
    <source>
        <dbReference type="Pfam" id="PF11706"/>
    </source>
</evidence>
<keyword evidence="2" id="KW-0472">Membrane</keyword>
<feature type="compositionally biased region" description="Basic and acidic residues" evidence="1">
    <location>
        <begin position="196"/>
        <end position="212"/>
    </location>
</feature>
<keyword evidence="2" id="KW-0812">Transmembrane</keyword>
<dbReference type="RefSeq" id="WP_386195489.1">
    <property type="nucleotide sequence ID" value="NZ_JBHSBC010000046.1"/>
</dbReference>
<dbReference type="PANTHER" id="PTHR35525:SF3">
    <property type="entry name" value="BLL6575 PROTEIN"/>
    <property type="match status" value="1"/>
</dbReference>
<dbReference type="SUPFAM" id="SSF160904">
    <property type="entry name" value="Jann2411-like"/>
    <property type="match status" value="1"/>
</dbReference>
<proteinExistence type="predicted"/>
<dbReference type="PANTHER" id="PTHR35525">
    <property type="entry name" value="BLL6575 PROTEIN"/>
    <property type="match status" value="1"/>
</dbReference>
<dbReference type="Pfam" id="PF07336">
    <property type="entry name" value="ABATE"/>
    <property type="match status" value="1"/>
</dbReference>
<evidence type="ECO:0000313" key="4">
    <source>
        <dbReference type="EMBL" id="MFC3985418.1"/>
    </source>
</evidence>
<feature type="region of interest" description="Disordered" evidence="1">
    <location>
        <begin position="169"/>
        <end position="225"/>
    </location>
</feature>
<dbReference type="Pfam" id="PF11706">
    <property type="entry name" value="zf-CGNR"/>
    <property type="match status" value="1"/>
</dbReference>
<name>A0ABV8FDR9_9ACTN</name>
<dbReference type="InterPro" id="IPR010852">
    <property type="entry name" value="ABATE"/>
</dbReference>
<dbReference type="Proteomes" id="UP001595698">
    <property type="component" value="Unassembled WGS sequence"/>
</dbReference>
<keyword evidence="5" id="KW-1185">Reference proteome</keyword>
<dbReference type="Gene3D" id="1.10.3300.10">
    <property type="entry name" value="Jann2411-like domain"/>
    <property type="match status" value="1"/>
</dbReference>
<reference evidence="5" key="1">
    <citation type="journal article" date="2019" name="Int. J. Syst. Evol. Microbiol.">
        <title>The Global Catalogue of Microorganisms (GCM) 10K type strain sequencing project: providing services to taxonomists for standard genome sequencing and annotation.</title>
        <authorList>
            <consortium name="The Broad Institute Genomics Platform"/>
            <consortium name="The Broad Institute Genome Sequencing Center for Infectious Disease"/>
            <person name="Wu L."/>
            <person name="Ma J."/>
        </authorList>
    </citation>
    <scope>NUCLEOTIDE SEQUENCE [LARGE SCALE GENOMIC DNA]</scope>
    <source>
        <strain evidence="5">TBRC 7912</strain>
    </source>
</reference>
<evidence type="ECO:0000313" key="5">
    <source>
        <dbReference type="Proteomes" id="UP001595698"/>
    </source>
</evidence>
<accession>A0ABV8FDR9</accession>
<sequence length="225" mass="24523">MHLNPYGGDAVNLAADLANRRPATAEELADRCEAAGLVLEHPVTPQDVDRVHAVLDAWEKVVDATDEHERAELVNRMLAGSAAYPRLTDHAGSGWHLHYRDDQRSLGAVLFALISVGTALHLVGRGMHRLRRCAVAECATVFADTSRTGRQRYCSQQCANRDAVRRHRAGRAAESTTGDATEGTVGGTTEGAVLREPVRVPLDRHAQDRRESGQLSRGLGRAVRR</sequence>
<keyword evidence="2" id="KW-1133">Transmembrane helix</keyword>
<dbReference type="EMBL" id="JBHSBC010000046">
    <property type="protein sequence ID" value="MFC3985418.1"/>
    <property type="molecule type" value="Genomic_DNA"/>
</dbReference>
<evidence type="ECO:0000256" key="2">
    <source>
        <dbReference type="SAM" id="Phobius"/>
    </source>
</evidence>
<dbReference type="InterPro" id="IPR023286">
    <property type="entry name" value="ABATE_dom_sf"/>
</dbReference>
<feature type="domain" description="Zinc finger CGNR" evidence="3">
    <location>
        <begin position="129"/>
        <end position="169"/>
    </location>
</feature>
<dbReference type="InterPro" id="IPR021005">
    <property type="entry name" value="Znf_CGNR"/>
</dbReference>
<organism evidence="4 5">
    <name type="scientific">Streptosporangium jomthongense</name>
    <dbReference type="NCBI Taxonomy" id="1193683"/>
    <lineage>
        <taxon>Bacteria</taxon>
        <taxon>Bacillati</taxon>
        <taxon>Actinomycetota</taxon>
        <taxon>Actinomycetes</taxon>
        <taxon>Streptosporangiales</taxon>
        <taxon>Streptosporangiaceae</taxon>
        <taxon>Streptosporangium</taxon>
    </lineage>
</organism>
<gene>
    <name evidence="4" type="ORF">ACFOYY_35180</name>
</gene>